<dbReference type="CDD" id="cd03024">
    <property type="entry name" value="DsbA_FrnE"/>
    <property type="match status" value="1"/>
</dbReference>
<sequence length="232" mass="25393">MSVSPSPITVDIWSDLICPFCWIGKRHFEQALEGFAGKDQVTVRHHAFRLGPDAQVAPVGQMLQQKYGLTAAQADQNQARVEQMAAAAGLSMTLAGTFYGDTLKAHRLVKFAQDKGLGAQAVERLYRAYFAETQSLFDEATLVALAVEIGLEAAETEAFLKTDRYADTVQEEQEFITMRGVQGVPFFVINDRYAVSGAQPVAGFTQVLNRAWDDLPPEVRSGPTCNDGVCEV</sequence>
<organism evidence="2 3">
    <name type="scientific">Asticcacaulis excentricus</name>
    <dbReference type="NCBI Taxonomy" id="78587"/>
    <lineage>
        <taxon>Bacteria</taxon>
        <taxon>Pseudomonadati</taxon>
        <taxon>Pseudomonadota</taxon>
        <taxon>Alphaproteobacteria</taxon>
        <taxon>Caulobacterales</taxon>
        <taxon>Caulobacteraceae</taxon>
        <taxon>Asticcacaulis</taxon>
    </lineage>
</organism>
<dbReference type="InterPro" id="IPR036249">
    <property type="entry name" value="Thioredoxin-like_sf"/>
</dbReference>
<dbReference type="PANTHER" id="PTHR13887:SF41">
    <property type="entry name" value="THIOREDOXIN SUPERFAMILY PROTEIN"/>
    <property type="match status" value="1"/>
</dbReference>
<keyword evidence="2" id="KW-0413">Isomerase</keyword>
<dbReference type="AlphaFoldDB" id="A0A3G9G0A5"/>
<dbReference type="Pfam" id="PF01323">
    <property type="entry name" value="DSBA"/>
    <property type="match status" value="1"/>
</dbReference>
<dbReference type="GO" id="GO:0016853">
    <property type="term" value="F:isomerase activity"/>
    <property type="evidence" value="ECO:0007669"/>
    <property type="project" value="UniProtKB-KW"/>
</dbReference>
<dbReference type="RefSeq" id="WP_172961152.1">
    <property type="nucleotide sequence ID" value="NZ_AP018827.1"/>
</dbReference>
<evidence type="ECO:0000313" key="2">
    <source>
        <dbReference type="EMBL" id="BBF80762.1"/>
    </source>
</evidence>
<dbReference type="InterPro" id="IPR001853">
    <property type="entry name" value="DSBA-like_thioredoxin_dom"/>
</dbReference>
<dbReference type="GO" id="GO:0016491">
    <property type="term" value="F:oxidoreductase activity"/>
    <property type="evidence" value="ECO:0007669"/>
    <property type="project" value="InterPro"/>
</dbReference>
<protein>
    <submittedName>
        <fullName evidence="2">2-hydroxychromene-2-carboxylate isomerase</fullName>
    </submittedName>
</protein>
<dbReference type="SUPFAM" id="SSF52833">
    <property type="entry name" value="Thioredoxin-like"/>
    <property type="match status" value="1"/>
</dbReference>
<feature type="domain" description="DSBA-like thioredoxin" evidence="1">
    <location>
        <begin position="9"/>
        <end position="208"/>
    </location>
</feature>
<dbReference type="PANTHER" id="PTHR13887">
    <property type="entry name" value="GLUTATHIONE S-TRANSFERASE KAPPA"/>
    <property type="match status" value="1"/>
</dbReference>
<proteinExistence type="predicted"/>
<dbReference type="EMBL" id="AP018827">
    <property type="protein sequence ID" value="BBF80762.1"/>
    <property type="molecule type" value="Genomic_DNA"/>
</dbReference>
<gene>
    <name evidence="2" type="ORF">EM6_1347</name>
</gene>
<evidence type="ECO:0000313" key="3">
    <source>
        <dbReference type="Proteomes" id="UP000278756"/>
    </source>
</evidence>
<dbReference type="Gene3D" id="3.40.30.10">
    <property type="entry name" value="Glutaredoxin"/>
    <property type="match status" value="1"/>
</dbReference>
<dbReference type="Proteomes" id="UP000278756">
    <property type="component" value="Chromosome 1"/>
</dbReference>
<reference evidence="3" key="1">
    <citation type="journal article" date="2017" name="Biotechnol. Biofuels">
        <title>Evaluation of environmental bacterial communities as a factor affecting the growth of duckweed Lemna minor.</title>
        <authorList>
            <person name="Ishizawa H."/>
            <person name="Kuroda M."/>
            <person name="Morikawa M."/>
            <person name="Ike M."/>
        </authorList>
    </citation>
    <scope>NUCLEOTIDE SEQUENCE [LARGE SCALE GENOMIC DNA]</scope>
    <source>
        <strain evidence="3">M6</strain>
    </source>
</reference>
<accession>A0A3G9G0A5</accession>
<reference evidence="3" key="2">
    <citation type="journal article" date="2017" name="Plant Physiol. Biochem.">
        <title>Differential oxidative and antioxidative response of duckweed Lemna minor toward plant growth promoting/inhibiting bacteria.</title>
        <authorList>
            <person name="Ishizawa H."/>
            <person name="Kuroda M."/>
            <person name="Morikawa M."/>
            <person name="Ike M."/>
        </authorList>
    </citation>
    <scope>NUCLEOTIDE SEQUENCE [LARGE SCALE GENOMIC DNA]</scope>
    <source>
        <strain evidence="3">M6</strain>
    </source>
</reference>
<evidence type="ECO:0000259" key="1">
    <source>
        <dbReference type="Pfam" id="PF01323"/>
    </source>
</evidence>
<name>A0A3G9G0A5_9CAUL</name>